<dbReference type="HOGENOM" id="CLU_015553_0_0_10"/>
<dbReference type="Gene3D" id="1.25.40.390">
    <property type="match status" value="1"/>
</dbReference>
<dbReference type="InterPro" id="IPR033985">
    <property type="entry name" value="SusD-like_N"/>
</dbReference>
<keyword evidence="4" id="KW-0472">Membrane</keyword>
<keyword evidence="10" id="KW-1185">Reference proteome</keyword>
<dbReference type="Proteomes" id="UP000003160">
    <property type="component" value="Unassembled WGS sequence"/>
</dbReference>
<dbReference type="PROSITE" id="PS51257">
    <property type="entry name" value="PROKAR_LIPOPROTEIN"/>
    <property type="match status" value="1"/>
</dbReference>
<evidence type="ECO:0000313" key="10">
    <source>
        <dbReference type="Proteomes" id="UP000003160"/>
    </source>
</evidence>
<feature type="signal peptide" evidence="6">
    <location>
        <begin position="1"/>
        <end position="27"/>
    </location>
</feature>
<keyword evidence="3 6" id="KW-0732">Signal</keyword>
<dbReference type="eggNOG" id="COG1435">
    <property type="taxonomic scope" value="Bacteria"/>
</dbReference>
<feature type="domain" description="RagB/SusD" evidence="7">
    <location>
        <begin position="312"/>
        <end position="588"/>
    </location>
</feature>
<evidence type="ECO:0000256" key="1">
    <source>
        <dbReference type="ARBA" id="ARBA00004442"/>
    </source>
</evidence>
<feature type="chain" id="PRO_5003024905" evidence="6">
    <location>
        <begin position="28"/>
        <end position="591"/>
    </location>
</feature>
<dbReference type="EMBL" id="ACKS01000034">
    <property type="protein sequence ID" value="EFA44715.1"/>
    <property type="molecule type" value="Genomic_DNA"/>
</dbReference>
<dbReference type="InterPro" id="IPR012944">
    <property type="entry name" value="SusD_RagB_dom"/>
</dbReference>
<comment type="caution">
    <text evidence="9">The sequence shown here is derived from an EMBL/GenBank/DDBJ whole genome shotgun (WGS) entry which is preliminary data.</text>
</comment>
<dbReference type="SUPFAM" id="SSF48452">
    <property type="entry name" value="TPR-like"/>
    <property type="match status" value="1"/>
</dbReference>
<sequence length="591" mass="67865">MMKNMTLNNLKKYIFGGLIAVSMSALLSCDNIFKDAPINKISETEVWQNPMMLDEYVNSWYRDIGSGFKTFVPSIGLVKSASKYYLPWFGDQISVGKTDWFNAGYGDLLKGSELEITNWARYNWNSYFTQIQAINKLFENKANIADGEQKTRILGEAHFLRGYYYYILWRLHGGVMIIDHTYNPLIKAEKFPRASYQQMVDFIVSEADEAARSLPEKNVSANAGRATKGTALMLKAKAYLWASSEVFQNKPDSLNYLGFTGDNSREMLGKAKAAYEELMALGVYKLLPIAATTQDGIRDEYRQIFLTKNSDESIFEIQHSDDGDYATKYGHTLDRDAASPFFTGITAAYTPTQNHVDEYGMRNGAVYNPKQPYDNRDYRFYANVLYDGCTYRNHVMDIHYTNNVAGVDLTKYGTSTSASVTRTGYYLGKFVDPTQTIDDNKTKASNQNYIIWRYAEVLLDYAEVLYRLGDTAGALSQVNKIRSRVHMDELGSLTWEQLVNERRVEMAFEETTYWDFFRWGIAEKKLNGKTNPLKAMRVDLKSNGTYTYKVSNLNRFPGRIRKFDAKQYYLPIPWNEVKYHGVKQNPDWTEV</sequence>
<dbReference type="Pfam" id="PF14322">
    <property type="entry name" value="SusD-like_3"/>
    <property type="match status" value="1"/>
</dbReference>
<dbReference type="AlphaFoldDB" id="D1PUZ5"/>
<accession>D1PUZ5</accession>
<proteinExistence type="inferred from homology"/>
<comment type="subcellular location">
    <subcellularLocation>
        <location evidence="1">Cell outer membrane</location>
    </subcellularLocation>
</comment>
<evidence type="ECO:0000256" key="4">
    <source>
        <dbReference type="ARBA" id="ARBA00023136"/>
    </source>
</evidence>
<evidence type="ECO:0000259" key="8">
    <source>
        <dbReference type="Pfam" id="PF14322"/>
    </source>
</evidence>
<reference evidence="9 10" key="1">
    <citation type="submission" date="2009-10" db="EMBL/GenBank/DDBJ databases">
        <authorList>
            <person name="Qin X."/>
            <person name="Bachman B."/>
            <person name="Battles P."/>
            <person name="Bell A."/>
            <person name="Bess C."/>
            <person name="Bickham C."/>
            <person name="Chaboub L."/>
            <person name="Chen D."/>
            <person name="Coyle M."/>
            <person name="Deiros D.R."/>
            <person name="Dinh H."/>
            <person name="Forbes L."/>
            <person name="Fowler G."/>
            <person name="Francisco L."/>
            <person name="Fu Q."/>
            <person name="Gubbala S."/>
            <person name="Hale W."/>
            <person name="Han Y."/>
            <person name="Hemphill L."/>
            <person name="Highlander S.K."/>
            <person name="Hirani K."/>
            <person name="Hogues M."/>
            <person name="Jackson L."/>
            <person name="Jakkamsetti A."/>
            <person name="Javaid M."/>
            <person name="Jiang H."/>
            <person name="Korchina V."/>
            <person name="Kovar C."/>
            <person name="Lara F."/>
            <person name="Lee S."/>
            <person name="Mata R."/>
            <person name="Mathew T."/>
            <person name="Moen C."/>
            <person name="Morales K."/>
            <person name="Munidasa M."/>
            <person name="Nazareth L."/>
            <person name="Ngo R."/>
            <person name="Nguyen L."/>
            <person name="Okwuonu G."/>
            <person name="Ongeri F."/>
            <person name="Patil S."/>
            <person name="Petrosino J."/>
            <person name="Pham C."/>
            <person name="Pham P."/>
            <person name="Pu L.-L."/>
            <person name="Puazo M."/>
            <person name="Raj R."/>
            <person name="Reid J."/>
            <person name="Rouhana J."/>
            <person name="Saada N."/>
            <person name="Shang Y."/>
            <person name="Simmons D."/>
            <person name="Thornton R."/>
            <person name="Warren J."/>
            <person name="Weissenberger G."/>
            <person name="Zhang J."/>
            <person name="Zhang L."/>
            <person name="Zhou C."/>
            <person name="Zhu D."/>
            <person name="Muzny D."/>
            <person name="Worley K."/>
            <person name="Gibbs R."/>
        </authorList>
    </citation>
    <scope>NUCLEOTIDE SEQUENCE [LARGE SCALE GENOMIC DNA]</scope>
    <source>
        <strain evidence="9 10">DSM 17361</strain>
    </source>
</reference>
<dbReference type="InterPro" id="IPR011990">
    <property type="entry name" value="TPR-like_helical_dom_sf"/>
</dbReference>
<gene>
    <name evidence="9" type="ORF">HMPREF0645_0780</name>
</gene>
<evidence type="ECO:0000256" key="2">
    <source>
        <dbReference type="ARBA" id="ARBA00006275"/>
    </source>
</evidence>
<dbReference type="Pfam" id="PF07980">
    <property type="entry name" value="SusD_RagB"/>
    <property type="match status" value="1"/>
</dbReference>
<evidence type="ECO:0000256" key="6">
    <source>
        <dbReference type="SAM" id="SignalP"/>
    </source>
</evidence>
<dbReference type="GO" id="GO:0009279">
    <property type="term" value="C:cell outer membrane"/>
    <property type="evidence" value="ECO:0007669"/>
    <property type="project" value="UniProtKB-SubCell"/>
</dbReference>
<feature type="domain" description="SusD-like N-terminal" evidence="8">
    <location>
        <begin position="113"/>
        <end position="240"/>
    </location>
</feature>
<evidence type="ECO:0000259" key="7">
    <source>
        <dbReference type="Pfam" id="PF07980"/>
    </source>
</evidence>
<organism evidence="9 10">
    <name type="scientific">Hallella bergensis DSM 17361</name>
    <dbReference type="NCBI Taxonomy" id="585502"/>
    <lineage>
        <taxon>Bacteria</taxon>
        <taxon>Pseudomonadati</taxon>
        <taxon>Bacteroidota</taxon>
        <taxon>Bacteroidia</taxon>
        <taxon>Bacteroidales</taxon>
        <taxon>Prevotellaceae</taxon>
        <taxon>Hallella</taxon>
    </lineage>
</organism>
<evidence type="ECO:0000256" key="3">
    <source>
        <dbReference type="ARBA" id="ARBA00022729"/>
    </source>
</evidence>
<name>D1PUZ5_9BACT</name>
<protein>
    <submittedName>
        <fullName evidence="9">SusD family protein</fullName>
    </submittedName>
</protein>
<evidence type="ECO:0000313" key="9">
    <source>
        <dbReference type="EMBL" id="EFA44715.1"/>
    </source>
</evidence>
<comment type="similarity">
    <text evidence="2">Belongs to the SusD family.</text>
</comment>
<evidence type="ECO:0000256" key="5">
    <source>
        <dbReference type="ARBA" id="ARBA00023237"/>
    </source>
</evidence>
<keyword evidence="5" id="KW-0998">Cell outer membrane</keyword>